<organism evidence="4 5">
    <name type="scientific">Pradoshia eiseniae</name>
    <dbReference type="NCBI Taxonomy" id="2064768"/>
    <lineage>
        <taxon>Bacteria</taxon>
        <taxon>Bacillati</taxon>
        <taxon>Bacillota</taxon>
        <taxon>Bacilli</taxon>
        <taxon>Bacillales</taxon>
        <taxon>Bacillaceae</taxon>
        <taxon>Pradoshia</taxon>
    </lineage>
</organism>
<evidence type="ECO:0000256" key="2">
    <source>
        <dbReference type="ARBA" id="ARBA00023315"/>
    </source>
</evidence>
<dbReference type="Proteomes" id="UP000239663">
    <property type="component" value="Unassembled WGS sequence"/>
</dbReference>
<accession>A0A2S7MYG7</accession>
<evidence type="ECO:0000313" key="4">
    <source>
        <dbReference type="EMBL" id="PQD94851.1"/>
    </source>
</evidence>
<evidence type="ECO:0000256" key="1">
    <source>
        <dbReference type="ARBA" id="ARBA00022679"/>
    </source>
</evidence>
<dbReference type="CDD" id="cd04301">
    <property type="entry name" value="NAT_SF"/>
    <property type="match status" value="1"/>
</dbReference>
<dbReference type="OrthoDB" id="119498at2"/>
<dbReference type="PANTHER" id="PTHR43420">
    <property type="entry name" value="ACETYLTRANSFERASE"/>
    <property type="match status" value="1"/>
</dbReference>
<comment type="caution">
    <text evidence="4">The sequence shown here is derived from an EMBL/GenBank/DDBJ whole genome shotgun (WGS) entry which is preliminary data.</text>
</comment>
<dbReference type="SUPFAM" id="SSF55729">
    <property type="entry name" value="Acyl-CoA N-acyltransferases (Nat)"/>
    <property type="match status" value="1"/>
</dbReference>
<dbReference type="AlphaFoldDB" id="A0A2S7MYG7"/>
<dbReference type="Pfam" id="PF00583">
    <property type="entry name" value="Acetyltransf_1"/>
    <property type="match status" value="1"/>
</dbReference>
<proteinExistence type="predicted"/>
<keyword evidence="1 4" id="KW-0808">Transferase</keyword>
<reference evidence="4 5" key="1">
    <citation type="submission" date="2017-12" db="EMBL/GenBank/DDBJ databases">
        <title>Taxonomic description and draft genome of Pradoshia cofamensis Gen. nov., sp. nov., a thermotolerant bacillale isolated from anterior gut of earthworm Eisenia fetida.</title>
        <authorList>
            <person name="Saha T."/>
            <person name="Chakraborty R."/>
        </authorList>
    </citation>
    <scope>NUCLEOTIDE SEQUENCE [LARGE SCALE GENOMIC DNA]</scope>
    <source>
        <strain evidence="4 5">EAG3</strain>
    </source>
</reference>
<keyword evidence="2" id="KW-0012">Acyltransferase</keyword>
<dbReference type="RefSeq" id="WP_104849926.1">
    <property type="nucleotide sequence ID" value="NZ_PKOZ01000007.1"/>
</dbReference>
<evidence type="ECO:0000313" key="5">
    <source>
        <dbReference type="Proteomes" id="UP000239663"/>
    </source>
</evidence>
<sequence>MNEWLIRKAGLNDVNALTELRIELLTAGGDVNSQNHSKVFQANQHYFKKKLANGGFSAWIAEVQGKMAAMSGLVFFERPPQGENISGLEAYIMNMYTLPEYRGHGIARSLLEKCISDCRMLGVGRIWLHSTQDGYHLYKKMGFKDKDSEMELFL</sequence>
<dbReference type="PROSITE" id="PS51186">
    <property type="entry name" value="GNAT"/>
    <property type="match status" value="1"/>
</dbReference>
<dbReference type="GO" id="GO:0016747">
    <property type="term" value="F:acyltransferase activity, transferring groups other than amino-acyl groups"/>
    <property type="evidence" value="ECO:0007669"/>
    <property type="project" value="InterPro"/>
</dbReference>
<dbReference type="Gene3D" id="3.40.630.30">
    <property type="match status" value="1"/>
</dbReference>
<protein>
    <submittedName>
        <fullName evidence="4">GNAT family N-acetyltransferase</fullName>
    </submittedName>
</protein>
<dbReference type="EMBL" id="PKOZ01000007">
    <property type="protein sequence ID" value="PQD94851.1"/>
    <property type="molecule type" value="Genomic_DNA"/>
</dbReference>
<gene>
    <name evidence="4" type="ORF">CYL18_12885</name>
</gene>
<dbReference type="InterPro" id="IPR000182">
    <property type="entry name" value="GNAT_dom"/>
</dbReference>
<keyword evidence="5" id="KW-1185">Reference proteome</keyword>
<feature type="domain" description="N-acetyltransferase" evidence="3">
    <location>
        <begin position="4"/>
        <end position="154"/>
    </location>
</feature>
<dbReference type="InterPro" id="IPR050680">
    <property type="entry name" value="YpeA/RimI_acetyltransf"/>
</dbReference>
<name>A0A2S7MYG7_9BACI</name>
<dbReference type="InterPro" id="IPR016181">
    <property type="entry name" value="Acyl_CoA_acyltransferase"/>
</dbReference>
<evidence type="ECO:0000259" key="3">
    <source>
        <dbReference type="PROSITE" id="PS51186"/>
    </source>
</evidence>